<dbReference type="HOGENOM" id="CLU_1743995_0_0_1"/>
<gene>
    <name evidence="1" type="ORF">GUITHDRAFT_120738</name>
</gene>
<reference evidence="1 3" key="1">
    <citation type="journal article" date="2012" name="Nature">
        <title>Algal genomes reveal evolutionary mosaicism and the fate of nucleomorphs.</title>
        <authorList>
            <consortium name="DOE Joint Genome Institute"/>
            <person name="Curtis B.A."/>
            <person name="Tanifuji G."/>
            <person name="Burki F."/>
            <person name="Gruber A."/>
            <person name="Irimia M."/>
            <person name="Maruyama S."/>
            <person name="Arias M.C."/>
            <person name="Ball S.G."/>
            <person name="Gile G.H."/>
            <person name="Hirakawa Y."/>
            <person name="Hopkins J.F."/>
            <person name="Kuo A."/>
            <person name="Rensing S.A."/>
            <person name="Schmutz J."/>
            <person name="Symeonidi A."/>
            <person name="Elias M."/>
            <person name="Eveleigh R.J."/>
            <person name="Herman E.K."/>
            <person name="Klute M.J."/>
            <person name="Nakayama T."/>
            <person name="Obornik M."/>
            <person name="Reyes-Prieto A."/>
            <person name="Armbrust E.V."/>
            <person name="Aves S.J."/>
            <person name="Beiko R.G."/>
            <person name="Coutinho P."/>
            <person name="Dacks J.B."/>
            <person name="Durnford D.G."/>
            <person name="Fast N.M."/>
            <person name="Green B.R."/>
            <person name="Grisdale C.J."/>
            <person name="Hempel F."/>
            <person name="Henrissat B."/>
            <person name="Hoppner M.P."/>
            <person name="Ishida K."/>
            <person name="Kim E."/>
            <person name="Koreny L."/>
            <person name="Kroth P.G."/>
            <person name="Liu Y."/>
            <person name="Malik S.B."/>
            <person name="Maier U.G."/>
            <person name="McRose D."/>
            <person name="Mock T."/>
            <person name="Neilson J.A."/>
            <person name="Onodera N.T."/>
            <person name="Poole A.M."/>
            <person name="Pritham E.J."/>
            <person name="Richards T.A."/>
            <person name="Rocap G."/>
            <person name="Roy S.W."/>
            <person name="Sarai C."/>
            <person name="Schaack S."/>
            <person name="Shirato S."/>
            <person name="Slamovits C.H."/>
            <person name="Spencer D.F."/>
            <person name="Suzuki S."/>
            <person name="Worden A.Z."/>
            <person name="Zauner S."/>
            <person name="Barry K."/>
            <person name="Bell C."/>
            <person name="Bharti A.K."/>
            <person name="Crow J.A."/>
            <person name="Grimwood J."/>
            <person name="Kramer R."/>
            <person name="Lindquist E."/>
            <person name="Lucas S."/>
            <person name="Salamov A."/>
            <person name="McFadden G.I."/>
            <person name="Lane C.E."/>
            <person name="Keeling P.J."/>
            <person name="Gray M.W."/>
            <person name="Grigoriev I.V."/>
            <person name="Archibald J.M."/>
        </authorList>
    </citation>
    <scope>NUCLEOTIDE SEQUENCE</scope>
    <source>
        <strain evidence="1 3">CCMP2712</strain>
    </source>
</reference>
<evidence type="ECO:0000313" key="2">
    <source>
        <dbReference type="EnsemblProtists" id="EKX33078"/>
    </source>
</evidence>
<dbReference type="EnsemblProtists" id="EKX33078">
    <property type="protein sequence ID" value="EKX33078"/>
    <property type="gene ID" value="GUITHDRAFT_120738"/>
</dbReference>
<proteinExistence type="predicted"/>
<reference evidence="2" key="3">
    <citation type="submission" date="2015-06" db="UniProtKB">
        <authorList>
            <consortium name="EnsemblProtists"/>
        </authorList>
    </citation>
    <scope>IDENTIFICATION</scope>
</reference>
<dbReference type="EMBL" id="JH993157">
    <property type="protein sequence ID" value="EKX33078.1"/>
    <property type="molecule type" value="Genomic_DNA"/>
</dbReference>
<organism evidence="1">
    <name type="scientific">Guillardia theta (strain CCMP2712)</name>
    <name type="common">Cryptophyte</name>
    <dbReference type="NCBI Taxonomy" id="905079"/>
    <lineage>
        <taxon>Eukaryota</taxon>
        <taxon>Cryptophyceae</taxon>
        <taxon>Pyrenomonadales</taxon>
        <taxon>Geminigeraceae</taxon>
        <taxon>Guillardia</taxon>
    </lineage>
</organism>
<dbReference type="KEGG" id="gtt:GUITHDRAFT_120738"/>
<evidence type="ECO:0000313" key="3">
    <source>
        <dbReference type="Proteomes" id="UP000011087"/>
    </source>
</evidence>
<sequence length="150" mass="17239">MREWSVTLIRLNASDNVDCIQIVDGKRRSCSIPKRSSWEGINRMLEEWQDYKKGFVVLDGFLRHESHHVDFLDACRKWLLADRENRRVVVATSMLETQSGGEPRPPTHTRRLLVLHPGSPVSSSVTQHGYSAPVSLFHKTRPFQQSFPAE</sequence>
<protein>
    <submittedName>
        <fullName evidence="1 2">Uncharacterized protein</fullName>
    </submittedName>
</protein>
<reference evidence="3" key="2">
    <citation type="submission" date="2012-11" db="EMBL/GenBank/DDBJ databases">
        <authorList>
            <person name="Kuo A."/>
            <person name="Curtis B.A."/>
            <person name="Tanifuji G."/>
            <person name="Burki F."/>
            <person name="Gruber A."/>
            <person name="Irimia M."/>
            <person name="Maruyama S."/>
            <person name="Arias M.C."/>
            <person name="Ball S.G."/>
            <person name="Gile G.H."/>
            <person name="Hirakawa Y."/>
            <person name="Hopkins J.F."/>
            <person name="Rensing S.A."/>
            <person name="Schmutz J."/>
            <person name="Symeonidi A."/>
            <person name="Elias M."/>
            <person name="Eveleigh R.J."/>
            <person name="Herman E.K."/>
            <person name="Klute M.J."/>
            <person name="Nakayama T."/>
            <person name="Obornik M."/>
            <person name="Reyes-Prieto A."/>
            <person name="Armbrust E.V."/>
            <person name="Aves S.J."/>
            <person name="Beiko R.G."/>
            <person name="Coutinho P."/>
            <person name="Dacks J.B."/>
            <person name="Durnford D.G."/>
            <person name="Fast N.M."/>
            <person name="Green B.R."/>
            <person name="Grisdale C."/>
            <person name="Hempe F."/>
            <person name="Henrissat B."/>
            <person name="Hoppner M.P."/>
            <person name="Ishida K.-I."/>
            <person name="Kim E."/>
            <person name="Koreny L."/>
            <person name="Kroth P.G."/>
            <person name="Liu Y."/>
            <person name="Malik S.-B."/>
            <person name="Maier U.G."/>
            <person name="McRose D."/>
            <person name="Mock T."/>
            <person name="Neilson J.A."/>
            <person name="Onodera N.T."/>
            <person name="Poole A.M."/>
            <person name="Pritham E.J."/>
            <person name="Richards T.A."/>
            <person name="Rocap G."/>
            <person name="Roy S.W."/>
            <person name="Sarai C."/>
            <person name="Schaack S."/>
            <person name="Shirato S."/>
            <person name="Slamovits C.H."/>
            <person name="Spencer D.F."/>
            <person name="Suzuki S."/>
            <person name="Worden A.Z."/>
            <person name="Zauner S."/>
            <person name="Barry K."/>
            <person name="Bell C."/>
            <person name="Bharti A.K."/>
            <person name="Crow J.A."/>
            <person name="Grimwood J."/>
            <person name="Kramer R."/>
            <person name="Lindquist E."/>
            <person name="Lucas S."/>
            <person name="Salamov A."/>
            <person name="McFadden G.I."/>
            <person name="Lane C.E."/>
            <person name="Keeling P.J."/>
            <person name="Gray M.W."/>
            <person name="Grigoriev I.V."/>
            <person name="Archibald J.M."/>
        </authorList>
    </citation>
    <scope>NUCLEOTIDE SEQUENCE</scope>
    <source>
        <strain evidence="3">CCMP2712</strain>
    </source>
</reference>
<name>L1IA25_GUITC</name>
<dbReference type="PaxDb" id="55529-EKX33078"/>
<keyword evidence="3" id="KW-1185">Reference proteome</keyword>
<dbReference type="Proteomes" id="UP000011087">
    <property type="component" value="Unassembled WGS sequence"/>
</dbReference>
<accession>L1IA25</accession>
<dbReference type="GeneID" id="17289810"/>
<dbReference type="RefSeq" id="XP_005820058.1">
    <property type="nucleotide sequence ID" value="XM_005820001.1"/>
</dbReference>
<evidence type="ECO:0000313" key="1">
    <source>
        <dbReference type="EMBL" id="EKX33078.1"/>
    </source>
</evidence>
<dbReference type="AlphaFoldDB" id="L1IA25"/>